<dbReference type="RefSeq" id="WP_377004582.1">
    <property type="nucleotide sequence ID" value="NZ_JBHSGG010000029.1"/>
</dbReference>
<evidence type="ECO:0000313" key="2">
    <source>
        <dbReference type="Proteomes" id="UP001595892"/>
    </source>
</evidence>
<dbReference type="Proteomes" id="UP001595892">
    <property type="component" value="Unassembled WGS sequence"/>
</dbReference>
<evidence type="ECO:0000313" key="1">
    <source>
        <dbReference type="EMBL" id="MFC4728553.1"/>
    </source>
</evidence>
<organism evidence="1 2">
    <name type="scientific">Coralloluteibacterium thermophilum</name>
    <dbReference type="NCBI Taxonomy" id="2707049"/>
    <lineage>
        <taxon>Bacteria</taxon>
        <taxon>Pseudomonadati</taxon>
        <taxon>Pseudomonadota</taxon>
        <taxon>Gammaproteobacteria</taxon>
        <taxon>Lysobacterales</taxon>
        <taxon>Lysobacteraceae</taxon>
        <taxon>Coralloluteibacterium</taxon>
    </lineage>
</organism>
<name>A0ABV9NPP6_9GAMM</name>
<gene>
    <name evidence="1" type="ORF">ACFO3Q_10275</name>
</gene>
<dbReference type="EMBL" id="JBHSGG010000029">
    <property type="protein sequence ID" value="MFC4728553.1"/>
    <property type="molecule type" value="Genomic_DNA"/>
</dbReference>
<comment type="caution">
    <text evidence="1">The sequence shown here is derived from an EMBL/GenBank/DDBJ whole genome shotgun (WGS) entry which is preliminary data.</text>
</comment>
<accession>A0ABV9NPP6</accession>
<keyword evidence="2" id="KW-1185">Reference proteome</keyword>
<protein>
    <submittedName>
        <fullName evidence="1">Uncharacterized protein</fullName>
    </submittedName>
</protein>
<reference evidence="2" key="1">
    <citation type="journal article" date="2019" name="Int. J. Syst. Evol. Microbiol.">
        <title>The Global Catalogue of Microorganisms (GCM) 10K type strain sequencing project: providing services to taxonomists for standard genome sequencing and annotation.</title>
        <authorList>
            <consortium name="The Broad Institute Genomics Platform"/>
            <consortium name="The Broad Institute Genome Sequencing Center for Infectious Disease"/>
            <person name="Wu L."/>
            <person name="Ma J."/>
        </authorList>
    </citation>
    <scope>NUCLEOTIDE SEQUENCE [LARGE SCALE GENOMIC DNA]</scope>
    <source>
        <strain evidence="2">CGMCC 1.13574</strain>
    </source>
</reference>
<sequence>MLSSLAFERQGAMNMVNDLDTEIAEAWADLREMGEGIERTLSLSPARRIVRSTLTTGARAVVIGTYNRHVRFKDFHADVMFAFAEQQARIEGNDV</sequence>
<proteinExistence type="predicted"/>